<evidence type="ECO:0000259" key="2">
    <source>
        <dbReference type="Pfam" id="PF07727"/>
    </source>
</evidence>
<evidence type="ECO:0000256" key="1">
    <source>
        <dbReference type="SAM" id="MobiDB-lite"/>
    </source>
</evidence>
<proteinExistence type="predicted"/>
<dbReference type="Pfam" id="PF22936">
    <property type="entry name" value="Pol_BBD"/>
    <property type="match status" value="1"/>
</dbReference>
<feature type="region of interest" description="Disordered" evidence="1">
    <location>
        <begin position="657"/>
        <end position="678"/>
    </location>
</feature>
<evidence type="ECO:0000313" key="5">
    <source>
        <dbReference type="EMBL" id="GEU90664.1"/>
    </source>
</evidence>
<reference evidence="5" key="1">
    <citation type="journal article" date="2019" name="Sci. Rep.">
        <title>Draft genome of Tanacetum cinerariifolium, the natural source of mosquito coil.</title>
        <authorList>
            <person name="Yamashiro T."/>
            <person name="Shiraishi A."/>
            <person name="Satake H."/>
            <person name="Nakayama K."/>
        </authorList>
    </citation>
    <scope>NUCLEOTIDE SEQUENCE</scope>
</reference>
<feature type="domain" description="Retrovirus-related Pol polyprotein from transposon TNT 1-94-like beta-barrel" evidence="3">
    <location>
        <begin position="695"/>
        <end position="755"/>
    </location>
</feature>
<dbReference type="PANTHER" id="PTHR11439:SF509">
    <property type="entry name" value="RNA-DIRECTED DNA POLYMERASE"/>
    <property type="match status" value="1"/>
</dbReference>
<dbReference type="InterPro" id="IPR013103">
    <property type="entry name" value="RVT_2"/>
</dbReference>
<comment type="caution">
    <text evidence="5">The sequence shown here is derived from an EMBL/GenBank/DDBJ whole genome shotgun (WGS) entry which is preliminary data.</text>
</comment>
<evidence type="ECO:0000259" key="4">
    <source>
        <dbReference type="Pfam" id="PF25597"/>
    </source>
</evidence>
<sequence length="1274" mass="146010">MLDRTDFASWQQRIRLYCWGKDNGVNILKSIDEGSYKMGTFRETLTGSTEGTPLFGPERPRVYSDLSIEEKDRYNADIRAINILLQGLPKDIYTLINHYTNVKYIWDNVKMLLEGSELTKEDRELQLGLRDSNYDQMFAYLKQHKAHVKENKMMLECLSQPTSDPLALLSNISNTQYYSPSSLVTSPTLVPPPLASSSSPADDLIENLTNTLALLTQSYRTFLPQTNNQLRTSLNARNQATVQDGRVVVQNVQGRPNRGQGMNPRDKMFLMQAQENGVALDAKQLLFLAGGQDNAFDDDAPTAQTMFMANLSLADPITDEAGPSYDSNILSEVQDHDQYLDDACAHHEEHVMHDSVQLDHIVDLHADYTSVSNMISYDRYVRENEVPVVHNDASSVLNDALLLIYNDMCEPFAPSVSNTSRNTAVKNSLTAKLATYREQVELYERRAKFELTKREQKINEQLRLVISDRNFKEETLKQELHYIKLQLASTINRNKSMVEETTFLKQDFKQKENKYLADFLNMKYLKEKGKDNAIRQLKKQLSKLQVTSNDIERTVKAENDKVKQHYKELYDFIKITRAKHIKQVTKLIAEKVTLKTSVKEAKVVRPLDRSIVSACRYTKHSRELLEYAISTCPQGSQQRAKQLAYTPLIRKKQVTDTKPFDRQDSNKHKHVVTQKTQKTNVPVPHSTGVIQIVLWYLDSGCLKHITGDRSRLLNFVKKFIGTVRFGNDHFGAIMGYGDYVIGKSVISRVYYVRDTDGVELLKGSRGSNLYTISIEDMMKVFGALCYPTNNSEDLGKLQPTPDTGIFVGYARSKKGYRIYNKRTWRIMETIHVQFIELTEPMAPVHLGTGPNPILKLPHQGTLAQPNHHMLLNHFIISTNEARITHSIMLLEIPLDRYLLGKNLQLMPYGMQDEIHKFDRLQVWELVRQPDYVMIIALKWIYKVKLDEYGDVLKNKARVVAKGYRQEEGINFEESFAPVARIEAIRIFITNTASRNMTVYHMDIKMAFLNGKLKEELYVSQPKGFVNLDHPTHVYRLKKALYGLKQAPRAWFTSFSKSEGIFINQSKFALEILKKFGMDSCDSVDTPMVDRLKLDEDLLGILVDQTRFHNADHAGCQDTRRSTSGSAQFLGDKLILWMRSQFTDYGFDFNKIPMYCDNHSAIALRCNNVQHSRSKHIDILHHFIREQVERGVVELYFVTTDYQLADIFTKALPQKWFEFILHRLGIKRFGNPNTGSVTSFGIVISFTNAFSASSSNKKLESHATLEDRKDLPQPG</sequence>
<feature type="domain" description="Retroviral polymerase SH3-like" evidence="4">
    <location>
        <begin position="784"/>
        <end position="837"/>
    </location>
</feature>
<name>A0A6L2P1E4_TANCI</name>
<dbReference type="Pfam" id="PF25597">
    <property type="entry name" value="SH3_retrovirus"/>
    <property type="match status" value="1"/>
</dbReference>
<feature type="compositionally biased region" description="Basic and acidic residues" evidence="1">
    <location>
        <begin position="657"/>
        <end position="666"/>
    </location>
</feature>
<accession>A0A6L2P1E4</accession>
<evidence type="ECO:0000259" key="3">
    <source>
        <dbReference type="Pfam" id="PF22936"/>
    </source>
</evidence>
<protein>
    <submittedName>
        <fullName evidence="5">Uncharacterized protein</fullName>
    </submittedName>
</protein>
<dbReference type="AlphaFoldDB" id="A0A6L2P1E4"/>
<organism evidence="5">
    <name type="scientific">Tanacetum cinerariifolium</name>
    <name type="common">Dalmatian daisy</name>
    <name type="synonym">Chrysanthemum cinerariifolium</name>
    <dbReference type="NCBI Taxonomy" id="118510"/>
    <lineage>
        <taxon>Eukaryota</taxon>
        <taxon>Viridiplantae</taxon>
        <taxon>Streptophyta</taxon>
        <taxon>Embryophyta</taxon>
        <taxon>Tracheophyta</taxon>
        <taxon>Spermatophyta</taxon>
        <taxon>Magnoliopsida</taxon>
        <taxon>eudicotyledons</taxon>
        <taxon>Gunneridae</taxon>
        <taxon>Pentapetalae</taxon>
        <taxon>asterids</taxon>
        <taxon>campanulids</taxon>
        <taxon>Asterales</taxon>
        <taxon>Asteraceae</taxon>
        <taxon>Asteroideae</taxon>
        <taxon>Anthemideae</taxon>
        <taxon>Anthemidinae</taxon>
        <taxon>Tanacetum</taxon>
    </lineage>
</organism>
<dbReference type="InterPro" id="IPR057670">
    <property type="entry name" value="SH3_retrovirus"/>
</dbReference>
<feature type="domain" description="Reverse transcriptase Ty1/copia-type" evidence="2">
    <location>
        <begin position="921"/>
        <end position="1056"/>
    </location>
</feature>
<dbReference type="EMBL" id="BKCJ010010234">
    <property type="protein sequence ID" value="GEU90664.1"/>
    <property type="molecule type" value="Genomic_DNA"/>
</dbReference>
<dbReference type="PANTHER" id="PTHR11439">
    <property type="entry name" value="GAG-POL-RELATED RETROTRANSPOSON"/>
    <property type="match status" value="1"/>
</dbReference>
<dbReference type="Pfam" id="PF07727">
    <property type="entry name" value="RVT_2"/>
    <property type="match status" value="1"/>
</dbReference>
<dbReference type="InterPro" id="IPR054722">
    <property type="entry name" value="PolX-like_BBD"/>
</dbReference>
<dbReference type="CDD" id="cd09272">
    <property type="entry name" value="RNase_HI_RT_Ty1"/>
    <property type="match status" value="1"/>
</dbReference>
<gene>
    <name evidence="5" type="ORF">Tci_062642</name>
</gene>